<protein>
    <submittedName>
        <fullName evidence="1">Uncharacterized protein</fullName>
    </submittedName>
</protein>
<organism evidence="1 2">
    <name type="scientific">Deinococcus cavernae</name>
    <dbReference type="NCBI Taxonomy" id="2320857"/>
    <lineage>
        <taxon>Bacteria</taxon>
        <taxon>Thermotogati</taxon>
        <taxon>Deinococcota</taxon>
        <taxon>Deinococci</taxon>
        <taxon>Deinococcales</taxon>
        <taxon>Deinococcaceae</taxon>
        <taxon>Deinococcus</taxon>
    </lineage>
</organism>
<proteinExistence type="predicted"/>
<dbReference type="EMBL" id="QYUJ01000006">
    <property type="protein sequence ID" value="RJF75215.1"/>
    <property type="molecule type" value="Genomic_DNA"/>
</dbReference>
<evidence type="ECO:0000313" key="2">
    <source>
        <dbReference type="Proteomes" id="UP000286287"/>
    </source>
</evidence>
<dbReference type="RefSeq" id="WP_119760428.1">
    <property type="nucleotide sequence ID" value="NZ_QYUJ01000006.1"/>
</dbReference>
<reference evidence="1 2" key="1">
    <citation type="submission" date="2018-09" db="EMBL/GenBank/DDBJ databases">
        <authorList>
            <person name="Zhu H."/>
        </authorList>
    </citation>
    <scope>NUCLEOTIDE SEQUENCE [LARGE SCALE GENOMIC DNA]</scope>
    <source>
        <strain evidence="1 2">K2S05-167</strain>
    </source>
</reference>
<evidence type="ECO:0000313" key="1">
    <source>
        <dbReference type="EMBL" id="RJF75215.1"/>
    </source>
</evidence>
<dbReference type="Proteomes" id="UP000286287">
    <property type="component" value="Unassembled WGS sequence"/>
</dbReference>
<dbReference type="OrthoDB" id="72356at2"/>
<gene>
    <name evidence="1" type="ORF">D3875_01485</name>
</gene>
<keyword evidence="2" id="KW-1185">Reference proteome</keyword>
<sequence length="154" mass="17088">MTAPARHHVPWTHHRRPVVLALHEQDGLLCAEQGGRLTPVYHFAPLHLAHQCGQCVPFAAQWPEHLKPFVYRYDPLPAQEGLIFPAHLAGRFGTQSRQGSGLRPWDQLLYQGWPLYLPSPDLSAPPGHGLGLFEPVSTDLPALAQRRGHPTCGP</sequence>
<name>A0A418VGF8_9DEIO</name>
<comment type="caution">
    <text evidence="1">The sequence shown here is derived from an EMBL/GenBank/DDBJ whole genome shotgun (WGS) entry which is preliminary data.</text>
</comment>
<accession>A0A418VGF8</accession>
<dbReference type="AlphaFoldDB" id="A0A418VGF8"/>